<reference evidence="3" key="1">
    <citation type="journal article" date="2015" name="J. Biotechnol.">
        <title>Complete genome sequence of Streptomyces ambofaciens ATCC 23877, the spiramycin producer.</title>
        <authorList>
            <person name="Thibessard A."/>
            <person name="Haas D."/>
            <person name="Gerbaud C."/>
            <person name="Aigle B."/>
            <person name="Lautru S."/>
            <person name="Pernodet J.L."/>
            <person name="Leblond P."/>
        </authorList>
    </citation>
    <scope>NUCLEOTIDE SEQUENCE [LARGE SCALE GENOMIC DNA]</scope>
    <source>
        <strain evidence="3">ATCC 23877 / 3486 / DSM 40053 / JCM 4204 / NBRC 12836 / NRRL B-2516</strain>
    </source>
</reference>
<name>A0A0K2AT13_STRA7</name>
<evidence type="ECO:0000313" key="3">
    <source>
        <dbReference type="Proteomes" id="UP000061018"/>
    </source>
</evidence>
<sequence length="82" mass="8701">MFGGKTLDPVPWLPGSDVTDLKRTPLDHRHDSCQALLRAEPTNQDHLAAGGGHVVSGRCEDACSTGRRARVAVGEVRGGGPW</sequence>
<accession>A0A0K2AT13</accession>
<evidence type="ECO:0000256" key="1">
    <source>
        <dbReference type="SAM" id="MobiDB-lite"/>
    </source>
</evidence>
<proteinExistence type="predicted"/>
<protein>
    <submittedName>
        <fullName evidence="2">Uncharacterized protein</fullName>
    </submittedName>
</protein>
<feature type="region of interest" description="Disordered" evidence="1">
    <location>
        <begin position="1"/>
        <end position="24"/>
    </location>
</feature>
<organism evidence="2 3">
    <name type="scientific">Streptomyces ambofaciens (strain ATCC 23877 / 3486 / DSM 40053 / JCM 4204 / NBRC 12836 / NRRL B-2516)</name>
    <dbReference type="NCBI Taxonomy" id="278992"/>
    <lineage>
        <taxon>Bacteria</taxon>
        <taxon>Bacillati</taxon>
        <taxon>Actinomycetota</taxon>
        <taxon>Actinomycetes</taxon>
        <taxon>Kitasatosporales</taxon>
        <taxon>Streptomycetaceae</taxon>
        <taxon>Streptomyces</taxon>
    </lineage>
</organism>
<dbReference type="Proteomes" id="UP000061018">
    <property type="component" value="Chromosome"/>
</dbReference>
<dbReference type="EMBL" id="CP012382">
    <property type="protein sequence ID" value="AKZ56061.1"/>
    <property type="molecule type" value="Genomic_DNA"/>
</dbReference>
<gene>
    <name evidence="2" type="ORF">SAM23877_3012</name>
</gene>
<evidence type="ECO:0000313" key="2">
    <source>
        <dbReference type="EMBL" id="AKZ56061.1"/>
    </source>
</evidence>
<dbReference type="AlphaFoldDB" id="A0A0K2AT13"/>
<dbReference type="KEGG" id="samb:SAM23877_3012"/>